<accession>A0A382S256</accession>
<feature type="non-terminal residue" evidence="2">
    <location>
        <position position="1"/>
    </location>
</feature>
<protein>
    <submittedName>
        <fullName evidence="2">Uncharacterized protein</fullName>
    </submittedName>
</protein>
<sequence length="43" mass="4677">LFMKGSGYFMLVGGYKQSERKKALNQGPNTSPSASPNKKWATA</sequence>
<name>A0A382S256_9ZZZZ</name>
<dbReference type="AlphaFoldDB" id="A0A382S256"/>
<feature type="compositionally biased region" description="Polar residues" evidence="1">
    <location>
        <begin position="26"/>
        <end position="36"/>
    </location>
</feature>
<evidence type="ECO:0000256" key="1">
    <source>
        <dbReference type="SAM" id="MobiDB-lite"/>
    </source>
</evidence>
<organism evidence="2">
    <name type="scientific">marine metagenome</name>
    <dbReference type="NCBI Taxonomy" id="408172"/>
    <lineage>
        <taxon>unclassified sequences</taxon>
        <taxon>metagenomes</taxon>
        <taxon>ecological metagenomes</taxon>
    </lineage>
</organism>
<feature type="region of interest" description="Disordered" evidence="1">
    <location>
        <begin position="20"/>
        <end position="43"/>
    </location>
</feature>
<evidence type="ECO:0000313" key="2">
    <source>
        <dbReference type="EMBL" id="SVD03218.1"/>
    </source>
</evidence>
<dbReference type="EMBL" id="UINC01125411">
    <property type="protein sequence ID" value="SVD03218.1"/>
    <property type="molecule type" value="Genomic_DNA"/>
</dbReference>
<reference evidence="2" key="1">
    <citation type="submission" date="2018-05" db="EMBL/GenBank/DDBJ databases">
        <authorList>
            <person name="Lanie J.A."/>
            <person name="Ng W.-L."/>
            <person name="Kazmierczak K.M."/>
            <person name="Andrzejewski T.M."/>
            <person name="Davidsen T.M."/>
            <person name="Wayne K.J."/>
            <person name="Tettelin H."/>
            <person name="Glass J.I."/>
            <person name="Rusch D."/>
            <person name="Podicherti R."/>
            <person name="Tsui H.-C.T."/>
            <person name="Winkler M.E."/>
        </authorList>
    </citation>
    <scope>NUCLEOTIDE SEQUENCE</scope>
</reference>
<gene>
    <name evidence="2" type="ORF">METZ01_LOCUS356072</name>
</gene>
<proteinExistence type="predicted"/>